<proteinExistence type="predicted"/>
<keyword evidence="3" id="KW-1185">Reference proteome</keyword>
<reference evidence="2 3" key="1">
    <citation type="submission" date="2018-11" db="EMBL/GenBank/DDBJ databases">
        <title>Deinococcus shelandsis sp. nov., isolated from South Shetland Islands soil of Antarctica.</title>
        <authorList>
            <person name="Tian J."/>
        </authorList>
    </citation>
    <scope>NUCLEOTIDE SEQUENCE [LARGE SCALE GENOMIC DNA]</scope>
    <source>
        <strain evidence="2 3">S14-83T</strain>
    </source>
</reference>
<dbReference type="Pfam" id="PF21221">
    <property type="entry name" value="B_lactamase-like_C"/>
    <property type="match status" value="1"/>
</dbReference>
<name>A0A3G8YEU3_9DEIO</name>
<evidence type="ECO:0000259" key="1">
    <source>
        <dbReference type="SMART" id="SM00849"/>
    </source>
</evidence>
<dbReference type="Gene3D" id="1.10.10.10">
    <property type="entry name" value="Winged helix-like DNA-binding domain superfamily/Winged helix DNA-binding domain"/>
    <property type="match status" value="1"/>
</dbReference>
<dbReference type="PANTHER" id="PTHR23131:SF4">
    <property type="entry name" value="METALLO-BETA-LACTAMASE SUPERFAMILY POTEIN"/>
    <property type="match status" value="1"/>
</dbReference>
<protein>
    <submittedName>
        <fullName evidence="2">MBL fold metallo-hydrolase</fullName>
    </submittedName>
</protein>
<keyword evidence="2" id="KW-0378">Hydrolase</keyword>
<dbReference type="GO" id="GO:0016787">
    <property type="term" value="F:hydrolase activity"/>
    <property type="evidence" value="ECO:0007669"/>
    <property type="project" value="UniProtKB-KW"/>
</dbReference>
<dbReference type="Pfam" id="PF00753">
    <property type="entry name" value="Lactamase_B"/>
    <property type="match status" value="1"/>
</dbReference>
<feature type="domain" description="Metallo-beta-lactamase" evidence="1">
    <location>
        <begin position="28"/>
        <end position="237"/>
    </location>
</feature>
<dbReference type="Proteomes" id="UP000276417">
    <property type="component" value="Chromosome 1"/>
</dbReference>
<sequence>MTAAAHPPALHHLRGTLYAALIPIPLPMKTVTVLIDLSPPVTLIDTSINTPEARQALEAALSALGLHWPDIERVIVTHIHPDHYGLAGLIEERSGASVQMLDHSVKQERLWSDWERQLPAQHQFFAEHGAPPNFGVGEAQTSEWVCPAVRLTPLQAGQQVTLDGAEWQVLWLPGHADGHLGLWQPETELLIAGDAILPRITPNIGLYVGGRPDPLGDYFATLESIRALDPVQAVVGHYGPTMDKVAGRAQEIHGHHLERLDELLVAVRERPRHAYDLSFVLFARELPPSGRRFAVAETLAHAEYLRLGGAVQRSWVDGVWQYHD</sequence>
<dbReference type="KEGG" id="dph:EHF33_07875"/>
<dbReference type="PANTHER" id="PTHR23131">
    <property type="entry name" value="ENDORIBONUCLEASE LACTB2"/>
    <property type="match status" value="1"/>
</dbReference>
<evidence type="ECO:0000313" key="3">
    <source>
        <dbReference type="Proteomes" id="UP000276417"/>
    </source>
</evidence>
<evidence type="ECO:0000313" key="2">
    <source>
        <dbReference type="EMBL" id="AZI42677.1"/>
    </source>
</evidence>
<dbReference type="CDD" id="cd07725">
    <property type="entry name" value="TTHA1429-like_MBL-fold"/>
    <property type="match status" value="1"/>
</dbReference>
<dbReference type="RefSeq" id="WP_124869737.1">
    <property type="nucleotide sequence ID" value="NZ_CP034183.1"/>
</dbReference>
<dbReference type="Gene3D" id="3.60.15.10">
    <property type="entry name" value="Ribonuclease Z/Hydroxyacylglutathione hydrolase-like"/>
    <property type="match status" value="1"/>
</dbReference>
<dbReference type="SMART" id="SM00849">
    <property type="entry name" value="Lactamase_B"/>
    <property type="match status" value="1"/>
</dbReference>
<dbReference type="AlphaFoldDB" id="A0A3G8YEU3"/>
<dbReference type="OrthoDB" id="9761531at2"/>
<gene>
    <name evidence="2" type="ORF">EHF33_07875</name>
</gene>
<organism evidence="2 3">
    <name type="scientific">Deinococcus psychrotolerans</name>
    <dbReference type="NCBI Taxonomy" id="2489213"/>
    <lineage>
        <taxon>Bacteria</taxon>
        <taxon>Thermotogati</taxon>
        <taxon>Deinococcota</taxon>
        <taxon>Deinococci</taxon>
        <taxon>Deinococcales</taxon>
        <taxon>Deinococcaceae</taxon>
        <taxon>Deinococcus</taxon>
    </lineage>
</organism>
<dbReference type="EMBL" id="CP034183">
    <property type="protein sequence ID" value="AZI42677.1"/>
    <property type="molecule type" value="Genomic_DNA"/>
</dbReference>
<dbReference type="InterPro" id="IPR036866">
    <property type="entry name" value="RibonucZ/Hydroxyglut_hydro"/>
</dbReference>
<dbReference type="InterPro" id="IPR036388">
    <property type="entry name" value="WH-like_DNA-bd_sf"/>
</dbReference>
<dbReference type="InterPro" id="IPR050662">
    <property type="entry name" value="Sec-metab_biosynth-thioest"/>
</dbReference>
<dbReference type="InterPro" id="IPR001279">
    <property type="entry name" value="Metallo-B-lactamas"/>
</dbReference>
<dbReference type="SUPFAM" id="SSF56281">
    <property type="entry name" value="Metallo-hydrolase/oxidoreductase"/>
    <property type="match status" value="1"/>
</dbReference>
<dbReference type="InterPro" id="IPR048933">
    <property type="entry name" value="B_lactamase-like_C"/>
</dbReference>
<accession>A0A3G8YEU3</accession>